<evidence type="ECO:0000313" key="1">
    <source>
        <dbReference type="EMBL" id="KAI8004389.1"/>
    </source>
</evidence>
<comment type="caution">
    <text evidence="1">The sequence shown here is derived from an EMBL/GenBank/DDBJ whole genome shotgun (WGS) entry which is preliminary data.</text>
</comment>
<evidence type="ECO:0000313" key="2">
    <source>
        <dbReference type="Proteomes" id="UP001060215"/>
    </source>
</evidence>
<dbReference type="Proteomes" id="UP001060215">
    <property type="component" value="Chromosome 9"/>
</dbReference>
<proteinExistence type="predicted"/>
<reference evidence="1 2" key="1">
    <citation type="journal article" date="2022" name="Plant J.">
        <title>Chromosome-level genome of Camellia lanceoleosa provides a valuable resource for understanding genome evolution and self-incompatibility.</title>
        <authorList>
            <person name="Gong W."/>
            <person name="Xiao S."/>
            <person name="Wang L."/>
            <person name="Liao Z."/>
            <person name="Chang Y."/>
            <person name="Mo W."/>
            <person name="Hu G."/>
            <person name="Li W."/>
            <person name="Zhao G."/>
            <person name="Zhu H."/>
            <person name="Hu X."/>
            <person name="Ji K."/>
            <person name="Xiang X."/>
            <person name="Song Q."/>
            <person name="Yuan D."/>
            <person name="Jin S."/>
            <person name="Zhang L."/>
        </authorList>
    </citation>
    <scope>NUCLEOTIDE SEQUENCE [LARGE SCALE GENOMIC DNA]</scope>
    <source>
        <strain evidence="1">SQ_2022a</strain>
    </source>
</reference>
<name>A0ACC0GUN2_9ERIC</name>
<keyword evidence="2" id="KW-1185">Reference proteome</keyword>
<protein>
    <submittedName>
        <fullName evidence="1">GRB10-interacting GYF protein 2</fullName>
    </submittedName>
</protein>
<dbReference type="EMBL" id="CM045766">
    <property type="protein sequence ID" value="KAI8004389.1"/>
    <property type="molecule type" value="Genomic_DNA"/>
</dbReference>
<sequence>MADKTDFESRNNQISKDVHGSDNSVPLSPQWLLPKPGENKSGTATGENNFTPNPGYASLSDVMKSSGNGEEMHDTQKKKDVFRPTVLDMDSGRRDRWRDEERETNSSIRRDRWREGDKEFGDTRKVDRSMDSTSARQFGEARRAPSERWTDLSNRETNYDQQRRESKWNTRWGPDNKETDSLRDKWMDSSKDADMPVDKGLSHLTHHAKDDIEGDHYRPWRSYTLNRGRVEPPHHQTPTPNKQGSTFAYGRGRGENPLPTFSHGRGRVGPGGSSMNTTHSESFGTLSEKGEIGHGEPSPLRYSRTKLLDVYRIKDTRSCQKFLDGIVPVPSLTQEKPLEPLAFCAPTDDELVILKGIDKGDIVSSGAPQISKDGSIGRNSNDFGQARRPKFGSREDLPLAVDDYKGENVEKQMYNEASIEDGARYRTDEVPINRESSVQGNASFHPSTAWREIPTDGRSRTSDIGWLQSQKDLNKEWGSGLADLSSPKDESKWQLNEDSIIRRQPSAVLDRELEARKLSQPSPEDLLLYYKDPQGEIQGPFAGSDIMGWFEAGYFGIDLLVRVANAPHDLPFSLLGDVMPHLRAKSRPPPGFNAPKQNETVPASSRSNFSDFGKLHASSSEIDIMKAEQIYKHGSTKEAENRFLESLMSGNTSNMSTSPLEKFAFSEGMQGYIGNNSSGMPPLGLESGDNLYLLAKRMTLERQNSLPNTYPYWTGRDAAPMVPNSDIVHDSTPPHSKLLSSVGDNPRQQPHSQNLMSILQGLPDKSPVSLNNGVGGWSTFPIQGGLDPLQEKLDLHHSPNFPPQAAFGMQQQRLQPQNQPSLTNLLVQSVDNSSGILTPEKLLSSGISQDPQILSLLQQQYLLQLHSQAPVPSQQMLLLDKLVLLKQQQKQEEQQQLLRSNINCSLRCFQIIILTSAFAEQSYGQLQASALPAVNAFADHSRFQPSQELFQMGSQIPVPNLQDDHISNFVNLPPSVSQDVSHNVGSEASSIHLPHQLFGNTVHQKGWGSALPEQIDDIQQNVSLPPSTVIDSLSQYEVVDESPQEQISQSPLRINEPVTVTSEASVETLERLGKSVAVDAVGNFENQISLSEQVNELIVPPTIALEEADVEGEQCNEEASAVKELKNVEVREVRKASERKSRKQRSSKAQSSDQGKGVSKAPSLQQSKPSETEVSNIADVKNKTHDDLGEIFHGTSAQETRESKSEVGTVEIVDAQQVKSSLPIGAVRDGESVEAKGDSRPVGPASPLNAQVLTGQRAWKPAPGFKPKSLLEIQQEEQKKTQTEMAISEISTSVKSTSFSTPWAGVVANSDHKTDTGSAESNLGKPESAINQKSKKSQLHDLLAEEVPAKANERDMEVPDSVSVPVMSAQWDSVDDDDFIEAKDSKKNRKKSAKSKGIGAKVSVPIASADTPVGSSPTEKGKGSRLVKQEKEVLPAVPSGPSFGDFVLWKGESANNHPPAPAWSTDSGKLPKAKSLRDIQREQEKKVSSLQQTPIPTQKSQPTQPSRGTGPSWSLSASSPAKAASPIQIVSHASAQSKHKGDDDLFWGPLDQPKQEVKQLDFPHLANQGSWGTKNTLVKGTLGGSLGQQKSTGGRLAEHSLSSSPAFAQLFLKGKKDVMTKQSEAMDFRDWCESESARLIGTKDTSFLEFCLKQSRSEAEILLTENLGTFDPDHEFIDKFLNYKELLSADVLEIAFQSRNDRKPVGFGAGDMNSDNAGGGIWDSEPMTAHDGSKAGGGKKKGKKGKKVMSSSDLGFNIVSNRIMMGEIQTAED</sequence>
<organism evidence="1 2">
    <name type="scientific">Camellia lanceoleosa</name>
    <dbReference type="NCBI Taxonomy" id="1840588"/>
    <lineage>
        <taxon>Eukaryota</taxon>
        <taxon>Viridiplantae</taxon>
        <taxon>Streptophyta</taxon>
        <taxon>Embryophyta</taxon>
        <taxon>Tracheophyta</taxon>
        <taxon>Spermatophyta</taxon>
        <taxon>Magnoliopsida</taxon>
        <taxon>eudicotyledons</taxon>
        <taxon>Gunneridae</taxon>
        <taxon>Pentapetalae</taxon>
        <taxon>asterids</taxon>
        <taxon>Ericales</taxon>
        <taxon>Theaceae</taxon>
        <taxon>Camellia</taxon>
    </lineage>
</organism>
<accession>A0ACC0GUN2</accession>
<gene>
    <name evidence="1" type="ORF">LOK49_LG08G00493</name>
</gene>